<evidence type="ECO:0000313" key="3">
    <source>
        <dbReference type="EMBL" id="QIB66290.1"/>
    </source>
</evidence>
<dbReference type="GO" id="GO:0006635">
    <property type="term" value="P:fatty acid beta-oxidation"/>
    <property type="evidence" value="ECO:0007669"/>
    <property type="project" value="TreeGrafter"/>
</dbReference>
<keyword evidence="4" id="KW-1185">Reference proteome</keyword>
<protein>
    <submittedName>
        <fullName evidence="3">Enoyl-CoA hydratase/isomerase family protein</fullName>
    </submittedName>
</protein>
<dbReference type="RefSeq" id="WP_163495724.1">
    <property type="nucleotide sequence ID" value="NZ_CP048711.1"/>
</dbReference>
<evidence type="ECO:0000256" key="2">
    <source>
        <dbReference type="SAM" id="MobiDB-lite"/>
    </source>
</evidence>
<evidence type="ECO:0000256" key="1">
    <source>
        <dbReference type="ARBA" id="ARBA00005254"/>
    </source>
</evidence>
<dbReference type="AlphaFoldDB" id="A0A6C0U2B1"/>
<dbReference type="CDD" id="cd06558">
    <property type="entry name" value="crotonase-like"/>
    <property type="match status" value="1"/>
</dbReference>
<keyword evidence="3" id="KW-0413">Isomerase</keyword>
<dbReference type="PANTHER" id="PTHR11941">
    <property type="entry name" value="ENOYL-COA HYDRATASE-RELATED"/>
    <property type="match status" value="1"/>
</dbReference>
<dbReference type="KEGG" id="kim:G3T16_13625"/>
<sequence length="252" mass="27096">MTDTILYERTGHIARLVLKNPEQHNALGQEQLLAIQAHLETVRQDSQLRVLIITGWGDKTFCAGASLQQLGSGELTGDAFQETTDQIAALEIPTICAINGNVYGGGVELALSCDFRIGIVGSKLRVPAAAIGLCYPASGINRFVERLGLGAAKRMLLAAEAMSAETMHDLGFLDHLVQPAGLDEAAEKLAREIAALAPLAIKAMKHILQQAAAGNIDQDQARARADQCLQSEDLQEGFTAQREKRSPRFKGQ</sequence>
<proteinExistence type="inferred from homology"/>
<feature type="region of interest" description="Disordered" evidence="2">
    <location>
        <begin position="232"/>
        <end position="252"/>
    </location>
</feature>
<dbReference type="EMBL" id="CP048711">
    <property type="protein sequence ID" value="QIB66290.1"/>
    <property type="molecule type" value="Genomic_DNA"/>
</dbReference>
<dbReference type="Proteomes" id="UP000477680">
    <property type="component" value="Chromosome"/>
</dbReference>
<reference evidence="3 4" key="1">
    <citation type="submission" date="2020-02" db="EMBL/GenBank/DDBJ databases">
        <title>Genome sequencing for Kineobactrum sp. M2.</title>
        <authorList>
            <person name="Park S.-J."/>
        </authorList>
    </citation>
    <scope>NUCLEOTIDE SEQUENCE [LARGE SCALE GENOMIC DNA]</scope>
    <source>
        <strain evidence="3 4">M2</strain>
    </source>
</reference>
<evidence type="ECO:0000313" key="4">
    <source>
        <dbReference type="Proteomes" id="UP000477680"/>
    </source>
</evidence>
<dbReference type="GO" id="GO:0016853">
    <property type="term" value="F:isomerase activity"/>
    <property type="evidence" value="ECO:0007669"/>
    <property type="project" value="UniProtKB-KW"/>
</dbReference>
<dbReference type="Gene3D" id="3.90.226.10">
    <property type="entry name" value="2-enoyl-CoA Hydratase, Chain A, domain 1"/>
    <property type="match status" value="1"/>
</dbReference>
<dbReference type="InterPro" id="IPR001753">
    <property type="entry name" value="Enoyl-CoA_hydra/iso"/>
</dbReference>
<comment type="similarity">
    <text evidence="1">Belongs to the enoyl-CoA hydratase/isomerase family.</text>
</comment>
<dbReference type="InterPro" id="IPR029045">
    <property type="entry name" value="ClpP/crotonase-like_dom_sf"/>
</dbReference>
<dbReference type="Pfam" id="PF00378">
    <property type="entry name" value="ECH_1"/>
    <property type="match status" value="1"/>
</dbReference>
<accession>A0A6C0U2B1</accession>
<name>A0A6C0U2B1_9GAMM</name>
<gene>
    <name evidence="3" type="ORF">G3T16_13625</name>
</gene>
<organism evidence="3 4">
    <name type="scientific">Kineobactrum salinum</name>
    <dbReference type="NCBI Taxonomy" id="2708301"/>
    <lineage>
        <taxon>Bacteria</taxon>
        <taxon>Pseudomonadati</taxon>
        <taxon>Pseudomonadota</taxon>
        <taxon>Gammaproteobacteria</taxon>
        <taxon>Cellvibrionales</taxon>
        <taxon>Halieaceae</taxon>
        <taxon>Kineobactrum</taxon>
    </lineage>
</organism>
<dbReference type="SUPFAM" id="SSF52096">
    <property type="entry name" value="ClpP/crotonase"/>
    <property type="match status" value="1"/>
</dbReference>
<dbReference type="PANTHER" id="PTHR11941:SF54">
    <property type="entry name" value="ENOYL-COA HYDRATASE, MITOCHONDRIAL"/>
    <property type="match status" value="1"/>
</dbReference>